<gene>
    <name evidence="4" type="ORF">Pmani_001569</name>
    <name evidence="3" type="ORF">Pmani_010635</name>
    <name evidence="2" type="ORF">Pmani_024761</name>
</gene>
<dbReference type="AlphaFoldDB" id="A0AAE1Q408"/>
<name>A0AAE1Q408_9EUCA</name>
<evidence type="ECO:0000313" key="3">
    <source>
        <dbReference type="EMBL" id="KAK4318337.1"/>
    </source>
</evidence>
<dbReference type="EMBL" id="JAWZYT010000105">
    <property type="protein sequence ID" value="KAK4327997.1"/>
    <property type="molecule type" value="Genomic_DNA"/>
</dbReference>
<dbReference type="EMBL" id="JAWZYT010000844">
    <property type="protein sequence ID" value="KAK4318337.1"/>
    <property type="molecule type" value="Genomic_DNA"/>
</dbReference>
<evidence type="ECO:0000313" key="4">
    <source>
        <dbReference type="EMBL" id="KAK4327997.1"/>
    </source>
</evidence>
<keyword evidence="5" id="KW-1185">Reference proteome</keyword>
<sequence>MDVDDSTLELCLATALIATNLLSLMHTRNMKKKKKARRHWVKPWMARKSKNVFNNLLKEMCLEDQQAFYDYHRMHRKNFAELLELVSPLIKKQDTKMRKAVSPAQRLSITLRYLATGESRRSLEFQYRTSHCLISSIIPETCDAIFTSLKNDYLKLPTSSEEWQQVARMWEGAPCGFEGIQGVGRGHSNDAKNVRDNLKNYFISNGKVPWQDRMALYH</sequence>
<evidence type="ECO:0000256" key="1">
    <source>
        <dbReference type="SAM" id="Phobius"/>
    </source>
</evidence>
<dbReference type="Proteomes" id="UP001292094">
    <property type="component" value="Unassembled WGS sequence"/>
</dbReference>
<evidence type="ECO:0000313" key="5">
    <source>
        <dbReference type="Proteomes" id="UP001292094"/>
    </source>
</evidence>
<feature type="transmembrane region" description="Helical" evidence="1">
    <location>
        <begin position="6"/>
        <end position="25"/>
    </location>
</feature>
<keyword evidence="1" id="KW-0812">Transmembrane</keyword>
<dbReference type="EMBL" id="JAWZYT010002611">
    <property type="protein sequence ID" value="KAK4303169.1"/>
    <property type="molecule type" value="Genomic_DNA"/>
</dbReference>
<evidence type="ECO:0000313" key="2">
    <source>
        <dbReference type="EMBL" id="KAK4303169.1"/>
    </source>
</evidence>
<reference evidence="3" key="1">
    <citation type="submission" date="2023-11" db="EMBL/GenBank/DDBJ databases">
        <title>Genome assemblies of two species of porcelain crab, Petrolisthes cinctipes and Petrolisthes manimaculis (Anomura: Porcellanidae).</title>
        <authorList>
            <person name="Angst P."/>
        </authorList>
    </citation>
    <scope>NUCLEOTIDE SEQUENCE</scope>
    <source>
        <strain evidence="3">PB745_02</strain>
        <tissue evidence="3">Gill</tissue>
    </source>
</reference>
<protein>
    <submittedName>
        <fullName evidence="3">Uncharacterized protein</fullName>
    </submittedName>
</protein>
<accession>A0AAE1Q408</accession>
<organism evidence="3 5">
    <name type="scientific">Petrolisthes manimaculis</name>
    <dbReference type="NCBI Taxonomy" id="1843537"/>
    <lineage>
        <taxon>Eukaryota</taxon>
        <taxon>Metazoa</taxon>
        <taxon>Ecdysozoa</taxon>
        <taxon>Arthropoda</taxon>
        <taxon>Crustacea</taxon>
        <taxon>Multicrustacea</taxon>
        <taxon>Malacostraca</taxon>
        <taxon>Eumalacostraca</taxon>
        <taxon>Eucarida</taxon>
        <taxon>Decapoda</taxon>
        <taxon>Pleocyemata</taxon>
        <taxon>Anomura</taxon>
        <taxon>Galatheoidea</taxon>
        <taxon>Porcellanidae</taxon>
        <taxon>Petrolisthes</taxon>
    </lineage>
</organism>
<keyword evidence="1" id="KW-0472">Membrane</keyword>
<proteinExistence type="predicted"/>
<comment type="caution">
    <text evidence="3">The sequence shown here is derived from an EMBL/GenBank/DDBJ whole genome shotgun (WGS) entry which is preliminary data.</text>
</comment>
<keyword evidence="1" id="KW-1133">Transmembrane helix</keyword>